<sequence>MDRRLVAPAGAEAAPPQEAPPPRGGHSALRAGGREAEEGAMQPGDAAKIIVHPRGACDTGRRQERRRAIRDPRAAAEGGPRGSARSTRTSARPSPLLRGATHGPDAAGRPLPAIRRAFGQTPPLLQGTLTEILTQ</sequence>
<organism evidence="2 3">
    <name type="scientific">Caldovatus sediminis</name>
    <dbReference type="NCBI Taxonomy" id="2041189"/>
    <lineage>
        <taxon>Bacteria</taxon>
        <taxon>Pseudomonadati</taxon>
        <taxon>Pseudomonadota</taxon>
        <taxon>Alphaproteobacteria</taxon>
        <taxon>Acetobacterales</taxon>
        <taxon>Roseomonadaceae</taxon>
        <taxon>Caldovatus</taxon>
    </lineage>
</organism>
<name>A0A8J2ZAK7_9PROT</name>
<comment type="caution">
    <text evidence="2">The sequence shown here is derived from an EMBL/GenBank/DDBJ whole genome shotgun (WGS) entry which is preliminary data.</text>
</comment>
<feature type="compositionally biased region" description="Low complexity" evidence="1">
    <location>
        <begin position="75"/>
        <end position="95"/>
    </location>
</feature>
<dbReference type="EMBL" id="BMKS01000004">
    <property type="protein sequence ID" value="GGG30455.1"/>
    <property type="molecule type" value="Genomic_DNA"/>
</dbReference>
<protein>
    <submittedName>
        <fullName evidence="2">Uncharacterized protein</fullName>
    </submittedName>
</protein>
<gene>
    <name evidence="2" type="ORF">GCM10010964_18000</name>
</gene>
<feature type="compositionally biased region" description="Low complexity" evidence="1">
    <location>
        <begin position="7"/>
        <end position="16"/>
    </location>
</feature>
<feature type="region of interest" description="Disordered" evidence="1">
    <location>
        <begin position="1"/>
        <end position="110"/>
    </location>
</feature>
<evidence type="ECO:0000256" key="1">
    <source>
        <dbReference type="SAM" id="MobiDB-lite"/>
    </source>
</evidence>
<evidence type="ECO:0000313" key="3">
    <source>
        <dbReference type="Proteomes" id="UP000597507"/>
    </source>
</evidence>
<proteinExistence type="predicted"/>
<keyword evidence="3" id="KW-1185">Reference proteome</keyword>
<evidence type="ECO:0000313" key="2">
    <source>
        <dbReference type="EMBL" id="GGG30455.1"/>
    </source>
</evidence>
<accession>A0A8J2ZAK7</accession>
<dbReference type="Proteomes" id="UP000597507">
    <property type="component" value="Unassembled WGS sequence"/>
</dbReference>
<reference evidence="2 3" key="1">
    <citation type="journal article" date="2014" name="Int. J. Syst. Evol. Microbiol.">
        <title>Complete genome sequence of Corynebacterium casei LMG S-19264T (=DSM 44701T), isolated from a smear-ripened cheese.</title>
        <authorList>
            <consortium name="US DOE Joint Genome Institute (JGI-PGF)"/>
            <person name="Walter F."/>
            <person name="Albersmeier A."/>
            <person name="Kalinowski J."/>
            <person name="Ruckert C."/>
        </authorList>
    </citation>
    <scope>NUCLEOTIDE SEQUENCE [LARGE SCALE GENOMIC DNA]</scope>
    <source>
        <strain evidence="2 3">CGMCC 1.16330</strain>
    </source>
</reference>
<dbReference type="AlphaFoldDB" id="A0A8J2ZAK7"/>